<evidence type="ECO:0000256" key="7">
    <source>
        <dbReference type="SAM" id="MobiDB-lite"/>
    </source>
</evidence>
<dbReference type="Pfam" id="PF01584">
    <property type="entry name" value="CheW"/>
    <property type="match status" value="1"/>
</dbReference>
<evidence type="ECO:0000313" key="11">
    <source>
        <dbReference type="EMBL" id="PIE32814.1"/>
    </source>
</evidence>
<dbReference type="PROSITE" id="PS50109">
    <property type="entry name" value="HIS_KIN"/>
    <property type="match status" value="1"/>
</dbReference>
<dbReference type="Pfam" id="PF01627">
    <property type="entry name" value="Hpt"/>
    <property type="match status" value="1"/>
</dbReference>
<dbReference type="PANTHER" id="PTHR43395:SF1">
    <property type="entry name" value="CHEMOTAXIS PROTEIN CHEA"/>
    <property type="match status" value="1"/>
</dbReference>
<dbReference type="InterPro" id="IPR002545">
    <property type="entry name" value="CheW-lke_dom"/>
</dbReference>
<dbReference type="PROSITE" id="PS50851">
    <property type="entry name" value="CHEW"/>
    <property type="match status" value="1"/>
</dbReference>
<dbReference type="FunFam" id="3.30.565.10:FF:000016">
    <property type="entry name" value="Chemotaxis protein CheA, putative"/>
    <property type="match status" value="1"/>
</dbReference>
<proteinExistence type="predicted"/>
<dbReference type="Pfam" id="PF02518">
    <property type="entry name" value="HATPase_c"/>
    <property type="match status" value="1"/>
</dbReference>
<keyword evidence="4" id="KW-0808">Transferase</keyword>
<dbReference type="SMART" id="SM00073">
    <property type="entry name" value="HPT"/>
    <property type="match status" value="1"/>
</dbReference>
<dbReference type="InterPro" id="IPR051315">
    <property type="entry name" value="Bact_Chemotaxis_CheA"/>
</dbReference>
<evidence type="ECO:0000256" key="6">
    <source>
        <dbReference type="PROSITE-ProRule" id="PRU00110"/>
    </source>
</evidence>
<dbReference type="Pfam" id="PF02895">
    <property type="entry name" value="H-kinase_dim"/>
    <property type="match status" value="1"/>
</dbReference>
<dbReference type="GO" id="GO:0005737">
    <property type="term" value="C:cytoplasm"/>
    <property type="evidence" value="ECO:0007669"/>
    <property type="project" value="InterPro"/>
</dbReference>
<dbReference type="InterPro" id="IPR036061">
    <property type="entry name" value="CheW-like_dom_sf"/>
</dbReference>
<evidence type="ECO:0000259" key="10">
    <source>
        <dbReference type="PROSITE" id="PS50894"/>
    </source>
</evidence>
<organism evidence="11 12">
    <name type="scientific">candidate division KSB3 bacterium</name>
    <dbReference type="NCBI Taxonomy" id="2044937"/>
    <lineage>
        <taxon>Bacteria</taxon>
        <taxon>candidate division KSB3</taxon>
    </lineage>
</organism>
<comment type="catalytic activity">
    <reaction evidence="1">
        <text>ATP + protein L-histidine = ADP + protein N-phospho-L-histidine.</text>
        <dbReference type="EC" id="2.7.13.3"/>
    </reaction>
</comment>
<dbReference type="PRINTS" id="PR00344">
    <property type="entry name" value="BCTRLSENSOR"/>
</dbReference>
<dbReference type="CDD" id="cd16916">
    <property type="entry name" value="HATPase_CheA-like"/>
    <property type="match status" value="1"/>
</dbReference>
<dbReference type="SUPFAM" id="SSF55874">
    <property type="entry name" value="ATPase domain of HSP90 chaperone/DNA topoisomerase II/histidine kinase"/>
    <property type="match status" value="1"/>
</dbReference>
<feature type="compositionally biased region" description="Polar residues" evidence="7">
    <location>
        <begin position="362"/>
        <end position="381"/>
    </location>
</feature>
<evidence type="ECO:0000313" key="12">
    <source>
        <dbReference type="Proteomes" id="UP000230821"/>
    </source>
</evidence>
<reference evidence="11 12" key="1">
    <citation type="submission" date="2017-10" db="EMBL/GenBank/DDBJ databases">
        <title>Novel microbial diversity and functional potential in the marine mammal oral microbiome.</title>
        <authorList>
            <person name="Dudek N.K."/>
            <person name="Sun C.L."/>
            <person name="Burstein D."/>
            <person name="Kantor R.S."/>
            <person name="Aliaga Goltsman D.S."/>
            <person name="Bik E.M."/>
            <person name="Thomas B.C."/>
            <person name="Banfield J.F."/>
            <person name="Relman D.A."/>
        </authorList>
    </citation>
    <scope>NUCLEOTIDE SEQUENCE [LARGE SCALE GENOMIC DNA]</scope>
    <source>
        <strain evidence="11">DOLJORAL78_47_16</strain>
    </source>
</reference>
<dbReference type="SMART" id="SM01231">
    <property type="entry name" value="H-kinase_dim"/>
    <property type="match status" value="1"/>
</dbReference>
<evidence type="ECO:0000256" key="1">
    <source>
        <dbReference type="ARBA" id="ARBA00000085"/>
    </source>
</evidence>
<name>A0A2G6KAZ9_9BACT</name>
<dbReference type="InterPro" id="IPR003594">
    <property type="entry name" value="HATPase_dom"/>
</dbReference>
<dbReference type="PROSITE" id="PS50894">
    <property type="entry name" value="HPT"/>
    <property type="match status" value="1"/>
</dbReference>
<dbReference type="CDD" id="cd00731">
    <property type="entry name" value="CheA_reg"/>
    <property type="match status" value="1"/>
</dbReference>
<feature type="region of interest" description="Disordered" evidence="7">
    <location>
        <begin position="320"/>
        <end position="381"/>
    </location>
</feature>
<dbReference type="CDD" id="cd00088">
    <property type="entry name" value="HPT"/>
    <property type="match status" value="1"/>
</dbReference>
<dbReference type="InterPro" id="IPR004358">
    <property type="entry name" value="Sig_transdc_His_kin-like_C"/>
</dbReference>
<dbReference type="InterPro" id="IPR008207">
    <property type="entry name" value="Sig_transdc_His_kin_Hpt_dom"/>
</dbReference>
<evidence type="ECO:0000256" key="2">
    <source>
        <dbReference type="ARBA" id="ARBA00012438"/>
    </source>
</evidence>
<dbReference type="InterPro" id="IPR036890">
    <property type="entry name" value="HATPase_C_sf"/>
</dbReference>
<feature type="modified residue" description="Phosphohistidine" evidence="6">
    <location>
        <position position="72"/>
    </location>
</feature>
<dbReference type="SMART" id="SM00387">
    <property type="entry name" value="HATPase_c"/>
    <property type="match status" value="1"/>
</dbReference>
<dbReference type="InterPro" id="IPR005467">
    <property type="entry name" value="His_kinase_dom"/>
</dbReference>
<dbReference type="Gene3D" id="2.30.30.40">
    <property type="entry name" value="SH3 Domains"/>
    <property type="match status" value="1"/>
</dbReference>
<dbReference type="PANTHER" id="PTHR43395">
    <property type="entry name" value="SENSOR HISTIDINE KINASE CHEA"/>
    <property type="match status" value="1"/>
</dbReference>
<evidence type="ECO:0000259" key="8">
    <source>
        <dbReference type="PROSITE" id="PS50109"/>
    </source>
</evidence>
<feature type="compositionally biased region" description="Basic and acidic residues" evidence="7">
    <location>
        <begin position="333"/>
        <end position="356"/>
    </location>
</feature>
<dbReference type="InterPro" id="IPR004105">
    <property type="entry name" value="CheA-like_dim"/>
</dbReference>
<dbReference type="Gene3D" id="3.30.565.10">
    <property type="entry name" value="Histidine kinase-like ATPase, C-terminal domain"/>
    <property type="match status" value="1"/>
</dbReference>
<sequence>MTRNGCIRRSPGIQEKILMMNQQDIDELTEVFVEESQEIVESFDRDVLELEKHIGNAAPDQELINNIFRYIHTLKGNSGLAGADKLRDLAHKMESLLDKLRKGKMTLTAAMVDVLFEGIDRIKSILQEVISGSDQGIVVDDLLDQLDVILSGKLVDTQPAIKAPTTKAPAQKSQAQTGGLARDVEHVIPRDIKRILTEYEETRLAENIKQNVTIYEIVLNLFMEGFERVVATVIQHINTTSEVIAQVPSSKTLFGYDLQIRIIFASRDSAAHLAASFNVLPILDTQNFSLQCLIDSPQKESPEESGPLKHDSVKHIQQPEETHHPLASTPETEIEKTVKPSKPAIKEKSFRKEGVRPKLPKQNATKAPNKPTASKELTTDQSGNTVRVDIKKLDNLMNIVGELVLAKARYLQIESELEGVSEYKTLGENLKKNNKSISKKLEALREAILQVRMVQVGNLFNRFPRIVRDLAKHNGKQIQLIREGEETEVDKAVVDEMGEPLIHLVRNAVDHGIEDSETRRQRGKPDTGTITLRAYQEGSYIVIEIQDDGAGLDVNRIREKAIETGLIEKGTKLSKNEILNFIFHPGFSTARTVTNTSGRGVGMDSVKSAITRLKGIIDMKTELTVGTKFIVKLPLTLAIIQVLLIKIQAETYAIPLSTVTESFKFNPDNIEIIDGQEVTQLRSLVLPLLRLKDALGRKNGKNGQPESLSQRGSQKAGFVVVIGLAEKKIGLIVDELLEQQEIVIKPLGRYLITIPGFAGATTLGDGRVVLILDVVGLIENLNAKQKRSLKPAQEKALRAT</sequence>
<dbReference type="EMBL" id="PDSK01000107">
    <property type="protein sequence ID" value="PIE32814.1"/>
    <property type="molecule type" value="Genomic_DNA"/>
</dbReference>
<dbReference type="InterPro" id="IPR036097">
    <property type="entry name" value="HisK_dim/P_sf"/>
</dbReference>
<feature type="domain" description="HPt" evidence="10">
    <location>
        <begin position="21"/>
        <end position="129"/>
    </location>
</feature>
<dbReference type="GO" id="GO:0000155">
    <property type="term" value="F:phosphorelay sensor kinase activity"/>
    <property type="evidence" value="ECO:0007669"/>
    <property type="project" value="InterPro"/>
</dbReference>
<dbReference type="SMART" id="SM00260">
    <property type="entry name" value="CheW"/>
    <property type="match status" value="1"/>
</dbReference>
<dbReference type="EC" id="2.7.13.3" evidence="2"/>
<accession>A0A2G6KAZ9</accession>
<evidence type="ECO:0000256" key="3">
    <source>
        <dbReference type="ARBA" id="ARBA00022553"/>
    </source>
</evidence>
<dbReference type="SUPFAM" id="SSF47226">
    <property type="entry name" value="Histidine-containing phosphotransfer domain, HPT domain"/>
    <property type="match status" value="1"/>
</dbReference>
<gene>
    <name evidence="11" type="ORF">CSA56_14045</name>
</gene>
<dbReference type="SUPFAM" id="SSF50341">
    <property type="entry name" value="CheW-like"/>
    <property type="match status" value="1"/>
</dbReference>
<dbReference type="Proteomes" id="UP000230821">
    <property type="component" value="Unassembled WGS sequence"/>
</dbReference>
<dbReference type="GO" id="GO:0006935">
    <property type="term" value="P:chemotaxis"/>
    <property type="evidence" value="ECO:0007669"/>
    <property type="project" value="InterPro"/>
</dbReference>
<comment type="caution">
    <text evidence="11">The sequence shown here is derived from an EMBL/GenBank/DDBJ whole genome shotgun (WGS) entry which is preliminary data.</text>
</comment>
<dbReference type="InterPro" id="IPR036641">
    <property type="entry name" value="HPT_dom_sf"/>
</dbReference>
<keyword evidence="3 6" id="KW-0597">Phosphoprotein</keyword>
<keyword evidence="5" id="KW-0418">Kinase</keyword>
<feature type="domain" description="CheW-like" evidence="9">
    <location>
        <begin position="639"/>
        <end position="783"/>
    </location>
</feature>
<dbReference type="Gene3D" id="1.20.120.160">
    <property type="entry name" value="HPT domain"/>
    <property type="match status" value="1"/>
</dbReference>
<evidence type="ECO:0000256" key="4">
    <source>
        <dbReference type="ARBA" id="ARBA00022679"/>
    </source>
</evidence>
<feature type="domain" description="Histidine kinase" evidence="8">
    <location>
        <begin position="408"/>
        <end position="637"/>
    </location>
</feature>
<protein>
    <recommendedName>
        <fullName evidence="2">histidine kinase</fullName>
        <ecNumber evidence="2">2.7.13.3</ecNumber>
    </recommendedName>
</protein>
<evidence type="ECO:0000256" key="5">
    <source>
        <dbReference type="ARBA" id="ARBA00022777"/>
    </source>
</evidence>
<dbReference type="Gene3D" id="1.10.287.560">
    <property type="entry name" value="Histidine kinase CheA-like, homodimeric domain"/>
    <property type="match status" value="1"/>
</dbReference>
<evidence type="ECO:0000259" key="9">
    <source>
        <dbReference type="PROSITE" id="PS50851"/>
    </source>
</evidence>
<dbReference type="AlphaFoldDB" id="A0A2G6KAZ9"/>
<dbReference type="SUPFAM" id="SSF47384">
    <property type="entry name" value="Homodimeric domain of signal transducing histidine kinase"/>
    <property type="match status" value="1"/>
</dbReference>
<dbReference type="InterPro" id="IPR037006">
    <property type="entry name" value="CheA-like_homodim_sf"/>
</dbReference>